<dbReference type="GeneID" id="10228512"/>
<dbReference type="KEGG" id="vg:10228512"/>
<dbReference type="EMBL" id="HQ641347">
    <property type="protein sequence ID" value="ADX87849.1"/>
    <property type="molecule type" value="Genomic_DNA"/>
</dbReference>
<evidence type="ECO:0000313" key="1">
    <source>
        <dbReference type="EMBL" id="ADX87849.1"/>
    </source>
</evidence>
<reference evidence="1 2" key="1">
    <citation type="journal article" date="2011" name="MBio">
        <title>Evidence of a dominant lineage of Vibrio cholerae-specific lytic bacteriophages shed by cholera patients over a 10-year period in Dhaka, Bangladesh.</title>
        <authorList>
            <person name="Seed K.D."/>
            <person name="Bodi K.L."/>
            <person name="Kropinski A.M."/>
            <person name="Ackermann H.W."/>
            <person name="Calderwood S.B."/>
            <person name="Qadri F."/>
            <person name="Camilli A."/>
        </authorList>
    </citation>
    <scope>NUCLEOTIDE SEQUENCE [LARGE SCALE GENOMIC DNA]</scope>
</reference>
<sequence>MSSKRKLSKKQRDCILDIIEKFKTKYIVEVTPTMEKNLGKDLLWRFIVEKSEGRLFIQSSRNRVILDNLLIEILTPILEGLSKDTKDKVRKLFY</sequence>
<organism evidence="1 2">
    <name type="scientific">Vibrio phage ICP1</name>
    <dbReference type="NCBI Taxonomy" id="979525"/>
    <lineage>
        <taxon>Viruses</taxon>
        <taxon>Duplodnaviria</taxon>
        <taxon>Heunggongvirae</taxon>
        <taxon>Uroviricota</taxon>
        <taxon>Caudoviricetes</taxon>
        <taxon>Mohonavirus</taxon>
        <taxon>Mohonavirus ICP1</taxon>
    </lineage>
</organism>
<keyword evidence="2" id="KW-1185">Reference proteome</keyword>
<proteinExistence type="predicted"/>
<dbReference type="RefSeq" id="YP_004250974.1">
    <property type="nucleotide sequence ID" value="NC_015157.1"/>
</dbReference>
<name>F1D155_9CAUD</name>
<evidence type="ECO:0000313" key="2">
    <source>
        <dbReference type="Proteomes" id="UP000007502"/>
    </source>
</evidence>
<protein>
    <submittedName>
        <fullName evidence="1">Uncharacterized protein ORF33</fullName>
    </submittedName>
</protein>
<gene>
    <name evidence="1" type="primary">ORF33</name>
</gene>
<accession>F1D155</accession>
<dbReference type="Proteomes" id="UP000007502">
    <property type="component" value="Segment"/>
</dbReference>